<reference evidence="1 2" key="1">
    <citation type="journal article" date="2007" name="Genome Res.">
        <title>Reductive evolution and niche adaptation inferred from the genome of Mycobacterium ulcerans, the causative agent of Buruli ulcer.</title>
        <authorList>
            <person name="Stinear T.P."/>
            <person name="Seemann T."/>
            <person name="Pidot S."/>
            <person name="Frigui W."/>
            <person name="Reysset G."/>
            <person name="Garnier T."/>
            <person name="Meurice G."/>
            <person name="Simon D."/>
            <person name="Bouchier C."/>
            <person name="Ma L."/>
            <person name="Tichit M."/>
            <person name="Porter J.L."/>
            <person name="Ryan J."/>
            <person name="Johnson P.D."/>
            <person name="Davies J.K."/>
            <person name="Jenkin G.A."/>
            <person name="Small P.L."/>
            <person name="Jones L.M."/>
            <person name="Tekaia F."/>
            <person name="Laval F."/>
            <person name="Daffe M."/>
            <person name="Parkhill J."/>
            <person name="Cole S.T."/>
        </authorList>
    </citation>
    <scope>NUCLEOTIDE SEQUENCE [LARGE SCALE GENOMIC DNA]</scope>
    <source>
        <strain evidence="1 2">Agy99</strain>
    </source>
</reference>
<dbReference type="Proteomes" id="UP000000765">
    <property type="component" value="Chromosome"/>
</dbReference>
<dbReference type="AlphaFoldDB" id="A0PVR5"/>
<sequence length="185" mass="19873">MSCSVFQPDPFVRRDHSCVYGEEVCDANVWIPRFIVAVSLSLAIGTAACDRHEHATKPISTSPAQDISSPVEHRIVELAISDISTQLGIPVGLNVRRLNASGTWAFLYGQIVAGDGGKLDYSATPFADAAANGLKTDTYAGLFQASGGDANQRWTRVDSAIGPTDLAWSDWAVRYAAPAEIFDTR</sequence>
<evidence type="ECO:0000313" key="2">
    <source>
        <dbReference type="Proteomes" id="UP000000765"/>
    </source>
</evidence>
<organism evidence="1 2">
    <name type="scientific">Mycobacterium ulcerans (strain Agy99)</name>
    <dbReference type="NCBI Taxonomy" id="362242"/>
    <lineage>
        <taxon>Bacteria</taxon>
        <taxon>Bacillati</taxon>
        <taxon>Actinomycetota</taxon>
        <taxon>Actinomycetes</taxon>
        <taxon>Mycobacteriales</taxon>
        <taxon>Mycobacteriaceae</taxon>
        <taxon>Mycobacterium</taxon>
        <taxon>Mycobacterium ulcerans group</taxon>
    </lineage>
</organism>
<accession>A0PVR5</accession>
<protein>
    <submittedName>
        <fullName evidence="1">Uncharacterized protein</fullName>
    </submittedName>
</protein>
<evidence type="ECO:0000313" key="1">
    <source>
        <dbReference type="EMBL" id="ABL06434.1"/>
    </source>
</evidence>
<dbReference type="KEGG" id="mul:MUL_4455"/>
<dbReference type="HOGENOM" id="CLU_113277_0_0_11"/>
<gene>
    <name evidence="1" type="ordered locus">MUL_4455</name>
</gene>
<dbReference type="EMBL" id="CP000325">
    <property type="protein sequence ID" value="ABL06434.1"/>
    <property type="molecule type" value="Genomic_DNA"/>
</dbReference>
<proteinExistence type="predicted"/>
<name>A0PVR5_MYCUA</name>
<dbReference type="eggNOG" id="ENOG5033K2F">
    <property type="taxonomic scope" value="Bacteria"/>
</dbReference>